<feature type="region of interest" description="Disordered" evidence="1">
    <location>
        <begin position="368"/>
        <end position="411"/>
    </location>
</feature>
<feature type="region of interest" description="Disordered" evidence="1">
    <location>
        <begin position="173"/>
        <end position="193"/>
    </location>
</feature>
<dbReference type="RefSeq" id="WP_090762620.1">
    <property type="nucleotide sequence ID" value="NZ_FNFB01000005.1"/>
</dbReference>
<proteinExistence type="predicted"/>
<feature type="compositionally biased region" description="Basic residues" evidence="1">
    <location>
        <begin position="383"/>
        <end position="397"/>
    </location>
</feature>
<organism evidence="2 3">
    <name type="scientific">Nonomuraea maritima</name>
    <dbReference type="NCBI Taxonomy" id="683260"/>
    <lineage>
        <taxon>Bacteria</taxon>
        <taxon>Bacillati</taxon>
        <taxon>Actinomycetota</taxon>
        <taxon>Actinomycetes</taxon>
        <taxon>Streptosporangiales</taxon>
        <taxon>Streptosporangiaceae</taxon>
        <taxon>Nonomuraea</taxon>
    </lineage>
</organism>
<protein>
    <submittedName>
        <fullName evidence="2">Uncharacterized protein</fullName>
    </submittedName>
</protein>
<gene>
    <name evidence="2" type="ORF">SAMN05421874_105191</name>
</gene>
<feature type="region of interest" description="Disordered" evidence="1">
    <location>
        <begin position="307"/>
        <end position="329"/>
    </location>
</feature>
<accession>A0A1G8ZCB9</accession>
<dbReference type="Proteomes" id="UP000198683">
    <property type="component" value="Unassembled WGS sequence"/>
</dbReference>
<dbReference type="EMBL" id="FNFB01000005">
    <property type="protein sequence ID" value="SDK12055.1"/>
    <property type="molecule type" value="Genomic_DNA"/>
</dbReference>
<name>A0A1G8ZCB9_9ACTN</name>
<sequence length="475" mass="48995">MKIVLPLPDALTTTFVVAVEQMAFDARSIVPWRVGDPYRRAAIDAVAGGAVTVTPQPVPWKPAATTLTDDERRRLRRTRQHVVVAATAPPHRFPFVAQVARAVARALARECDGLLIDPLTGATVLTCGRCAAEPPTFSLDDDWVSWGVETHDDATCPRGRSARASLRDCPGGRAAGASLPDSPSARSAGAGLRDSLSARSAGAGLRDSLSGRAAGAGLCDCPRVTSRGLRRFALPEITIDGATCGHSLCATNLLRTVGSRLVADHLSYLAAHPEATTRTIDDFLHIPPSDQPNGLPFAVRLTPYDTDTATGTDTNTAPDTVTGTHPDPCAGTGTHSDPCAGTGTHSDPCAGTGNGTCSGTCSGTGPRADGAGMGPRTGTQPHPHLHSGSHPHLHPGPHLHAGAGAGTDVGEPGRAREIRRLMVDPVPGTGQVACLKVGPPPSSSDGPSHGRRCVTHIAPPTPYPLTDPHSPALAA</sequence>
<dbReference type="AlphaFoldDB" id="A0A1G8ZCB9"/>
<feature type="compositionally biased region" description="Low complexity" evidence="1">
    <location>
        <begin position="307"/>
        <end position="324"/>
    </location>
</feature>
<keyword evidence="3" id="KW-1185">Reference proteome</keyword>
<evidence type="ECO:0000313" key="3">
    <source>
        <dbReference type="Proteomes" id="UP000198683"/>
    </source>
</evidence>
<feature type="region of interest" description="Disordered" evidence="1">
    <location>
        <begin position="436"/>
        <end position="475"/>
    </location>
</feature>
<reference evidence="2 3" key="1">
    <citation type="submission" date="2016-10" db="EMBL/GenBank/DDBJ databases">
        <authorList>
            <person name="de Groot N.N."/>
        </authorList>
    </citation>
    <scope>NUCLEOTIDE SEQUENCE [LARGE SCALE GENOMIC DNA]</scope>
    <source>
        <strain evidence="2 3">CGMCC 4.5681</strain>
    </source>
</reference>
<evidence type="ECO:0000256" key="1">
    <source>
        <dbReference type="SAM" id="MobiDB-lite"/>
    </source>
</evidence>
<evidence type="ECO:0000313" key="2">
    <source>
        <dbReference type="EMBL" id="SDK12055.1"/>
    </source>
</evidence>